<dbReference type="GO" id="GO:0003676">
    <property type="term" value="F:nucleic acid binding"/>
    <property type="evidence" value="ECO:0007669"/>
    <property type="project" value="InterPro"/>
</dbReference>
<sequence>MWPPSSQSYLPLFGSIDNTIRVLKRGLYLISCDLERVVKPNVATLRDSGLDDCDIAKACFDNPRLLTSNVESVWAMVASADSLGVLRGSRMFRYAVSTVAFLSEEKIAAKVEYLKKTLRWSDAQVGIAVSKFPILLTRSKDSLRSRSEFLISEVGLCLCGKMVGLCFSIRA</sequence>
<organism evidence="4 5">
    <name type="scientific">Triticum turgidum subsp. durum</name>
    <name type="common">Durum wheat</name>
    <name type="synonym">Triticum durum</name>
    <dbReference type="NCBI Taxonomy" id="4567"/>
    <lineage>
        <taxon>Eukaryota</taxon>
        <taxon>Viridiplantae</taxon>
        <taxon>Streptophyta</taxon>
        <taxon>Embryophyta</taxon>
        <taxon>Tracheophyta</taxon>
        <taxon>Spermatophyta</taxon>
        <taxon>Magnoliopsida</taxon>
        <taxon>Liliopsida</taxon>
        <taxon>Poales</taxon>
        <taxon>Poaceae</taxon>
        <taxon>BOP clade</taxon>
        <taxon>Pooideae</taxon>
        <taxon>Triticodae</taxon>
        <taxon>Triticeae</taxon>
        <taxon>Triticinae</taxon>
        <taxon>Triticum</taxon>
    </lineage>
</organism>
<dbReference type="PANTHER" id="PTHR13068:SF148">
    <property type="entry name" value="PORR DOMAIN-CONTAINING PROTEIN"/>
    <property type="match status" value="1"/>
</dbReference>
<dbReference type="Pfam" id="PF02536">
    <property type="entry name" value="mTERF"/>
    <property type="match status" value="1"/>
</dbReference>
<keyword evidence="2" id="KW-0806">Transcription termination</keyword>
<gene>
    <name evidence="4" type="ORF">TRITD_6Bv1G019830</name>
</gene>
<dbReference type="Proteomes" id="UP000324705">
    <property type="component" value="Chromosome 6B"/>
</dbReference>
<proteinExistence type="inferred from homology"/>
<dbReference type="PANTHER" id="PTHR13068">
    <property type="entry name" value="CGI-12 PROTEIN-RELATED"/>
    <property type="match status" value="1"/>
</dbReference>
<reference evidence="4 5" key="1">
    <citation type="submission" date="2017-09" db="EMBL/GenBank/DDBJ databases">
        <authorList>
            <consortium name="International Durum Wheat Genome Sequencing Consortium (IDWGSC)"/>
            <person name="Milanesi L."/>
        </authorList>
    </citation>
    <scope>NUCLEOTIDE SEQUENCE [LARGE SCALE GENOMIC DNA]</scope>
    <source>
        <strain evidence="5">cv. Svevo</strain>
    </source>
</reference>
<dbReference type="Gene3D" id="1.25.70.10">
    <property type="entry name" value="Transcription termination factor 3, mitochondrial"/>
    <property type="match status" value="1"/>
</dbReference>
<keyword evidence="2" id="KW-0804">Transcription</keyword>
<protein>
    <submittedName>
        <fullName evidence="4">Uncharacterized protein</fullName>
    </submittedName>
</protein>
<dbReference type="Gramene" id="TRITD6Bv1G019830.1">
    <property type="protein sequence ID" value="TRITD6Bv1G019830.1"/>
    <property type="gene ID" value="TRITD6Bv1G019830"/>
</dbReference>
<accession>A0A9R1B6Z9</accession>
<keyword evidence="5" id="KW-1185">Reference proteome</keyword>
<dbReference type="AlphaFoldDB" id="A0A9R1B6Z9"/>
<dbReference type="GO" id="GO:0006353">
    <property type="term" value="P:DNA-templated transcription termination"/>
    <property type="evidence" value="ECO:0007669"/>
    <property type="project" value="UniProtKB-KW"/>
</dbReference>
<dbReference type="OMA" id="VESVWAM"/>
<evidence type="ECO:0000313" key="5">
    <source>
        <dbReference type="Proteomes" id="UP000324705"/>
    </source>
</evidence>
<evidence type="ECO:0000256" key="1">
    <source>
        <dbReference type="ARBA" id="ARBA00007692"/>
    </source>
</evidence>
<keyword evidence="3" id="KW-0809">Transit peptide</keyword>
<keyword evidence="2" id="KW-0805">Transcription regulation</keyword>
<dbReference type="EMBL" id="LT934122">
    <property type="protein sequence ID" value="VAI53826.1"/>
    <property type="molecule type" value="Genomic_DNA"/>
</dbReference>
<evidence type="ECO:0000256" key="3">
    <source>
        <dbReference type="ARBA" id="ARBA00022946"/>
    </source>
</evidence>
<evidence type="ECO:0000313" key="4">
    <source>
        <dbReference type="EMBL" id="VAI53826.1"/>
    </source>
</evidence>
<dbReference type="InterPro" id="IPR003690">
    <property type="entry name" value="MTERF"/>
</dbReference>
<comment type="similarity">
    <text evidence="1">Belongs to the mTERF family.</text>
</comment>
<dbReference type="InterPro" id="IPR038538">
    <property type="entry name" value="MTERF_sf"/>
</dbReference>
<evidence type="ECO:0000256" key="2">
    <source>
        <dbReference type="ARBA" id="ARBA00022472"/>
    </source>
</evidence>
<name>A0A9R1B6Z9_TRITD</name>